<keyword evidence="2" id="KW-1133">Transmembrane helix</keyword>
<feature type="transmembrane region" description="Helical" evidence="2">
    <location>
        <begin position="12"/>
        <end position="30"/>
    </location>
</feature>
<evidence type="ECO:0000256" key="1">
    <source>
        <dbReference type="SAM" id="MobiDB-lite"/>
    </source>
</evidence>
<dbReference type="AlphaFoldDB" id="B4JET5"/>
<sequence length="55" mass="6100">MDSYGRQARNILITMAIIVIAIVTTTLIVAPQGPGPQQDNVQTTEQLFDYSDNYN</sequence>
<evidence type="ECO:0000256" key="2">
    <source>
        <dbReference type="SAM" id="Phobius"/>
    </source>
</evidence>
<keyword evidence="4" id="KW-1185">Reference proteome</keyword>
<reference evidence="3 4" key="1">
    <citation type="journal article" date="2007" name="Nature">
        <title>Evolution of genes and genomes on the Drosophila phylogeny.</title>
        <authorList>
            <consortium name="Drosophila 12 Genomes Consortium"/>
            <person name="Clark A.G."/>
            <person name="Eisen M.B."/>
            <person name="Smith D.R."/>
            <person name="Bergman C.M."/>
            <person name="Oliver B."/>
            <person name="Markow T.A."/>
            <person name="Kaufman T.C."/>
            <person name="Kellis M."/>
            <person name="Gelbart W."/>
            <person name="Iyer V.N."/>
            <person name="Pollard D.A."/>
            <person name="Sackton T.B."/>
            <person name="Larracuente A.M."/>
            <person name="Singh N.D."/>
            <person name="Abad J.P."/>
            <person name="Abt D.N."/>
            <person name="Adryan B."/>
            <person name="Aguade M."/>
            <person name="Akashi H."/>
            <person name="Anderson W.W."/>
            <person name="Aquadro C.F."/>
            <person name="Ardell D.H."/>
            <person name="Arguello R."/>
            <person name="Artieri C.G."/>
            <person name="Barbash D.A."/>
            <person name="Barker D."/>
            <person name="Barsanti P."/>
            <person name="Batterham P."/>
            <person name="Batzoglou S."/>
            <person name="Begun D."/>
            <person name="Bhutkar A."/>
            <person name="Blanco E."/>
            <person name="Bosak S.A."/>
            <person name="Bradley R.K."/>
            <person name="Brand A.D."/>
            <person name="Brent M.R."/>
            <person name="Brooks A.N."/>
            <person name="Brown R.H."/>
            <person name="Butlin R.K."/>
            <person name="Caggese C."/>
            <person name="Calvi B.R."/>
            <person name="Bernardo de Carvalho A."/>
            <person name="Caspi A."/>
            <person name="Castrezana S."/>
            <person name="Celniker S.E."/>
            <person name="Chang J.L."/>
            <person name="Chapple C."/>
            <person name="Chatterji S."/>
            <person name="Chinwalla A."/>
            <person name="Civetta A."/>
            <person name="Clifton S.W."/>
            <person name="Comeron J.M."/>
            <person name="Costello J.C."/>
            <person name="Coyne J.A."/>
            <person name="Daub J."/>
            <person name="David R.G."/>
            <person name="Delcher A.L."/>
            <person name="Delehaunty K."/>
            <person name="Do C.B."/>
            <person name="Ebling H."/>
            <person name="Edwards K."/>
            <person name="Eickbush T."/>
            <person name="Evans J.D."/>
            <person name="Filipski A."/>
            <person name="Findeiss S."/>
            <person name="Freyhult E."/>
            <person name="Fulton L."/>
            <person name="Fulton R."/>
            <person name="Garcia A.C."/>
            <person name="Gardiner A."/>
            <person name="Garfield D.A."/>
            <person name="Garvin B.E."/>
            <person name="Gibson G."/>
            <person name="Gilbert D."/>
            <person name="Gnerre S."/>
            <person name="Godfrey J."/>
            <person name="Good R."/>
            <person name="Gotea V."/>
            <person name="Gravely B."/>
            <person name="Greenberg A.J."/>
            <person name="Griffiths-Jones S."/>
            <person name="Gross S."/>
            <person name="Guigo R."/>
            <person name="Gustafson E.A."/>
            <person name="Haerty W."/>
            <person name="Hahn M.W."/>
            <person name="Halligan D.L."/>
            <person name="Halpern A.L."/>
            <person name="Halter G.M."/>
            <person name="Han M.V."/>
            <person name="Heger A."/>
            <person name="Hillier L."/>
            <person name="Hinrichs A.S."/>
            <person name="Holmes I."/>
            <person name="Hoskins R.A."/>
            <person name="Hubisz M.J."/>
            <person name="Hultmark D."/>
            <person name="Huntley M.A."/>
            <person name="Jaffe D.B."/>
            <person name="Jagadeeshan S."/>
            <person name="Jeck W.R."/>
            <person name="Johnson J."/>
            <person name="Jones C.D."/>
            <person name="Jordan W.C."/>
            <person name="Karpen G.H."/>
            <person name="Kataoka E."/>
            <person name="Keightley P.D."/>
            <person name="Kheradpour P."/>
            <person name="Kirkness E.F."/>
            <person name="Koerich L.B."/>
            <person name="Kristiansen K."/>
            <person name="Kudrna D."/>
            <person name="Kulathinal R.J."/>
            <person name="Kumar S."/>
            <person name="Kwok R."/>
            <person name="Lander E."/>
            <person name="Langley C.H."/>
            <person name="Lapoint R."/>
            <person name="Lazzaro B.P."/>
            <person name="Lee S.J."/>
            <person name="Levesque L."/>
            <person name="Li R."/>
            <person name="Lin C.F."/>
            <person name="Lin M.F."/>
            <person name="Lindblad-Toh K."/>
            <person name="Llopart A."/>
            <person name="Long M."/>
            <person name="Low L."/>
            <person name="Lozovsky E."/>
            <person name="Lu J."/>
            <person name="Luo M."/>
            <person name="Machado C.A."/>
            <person name="Makalowski W."/>
            <person name="Marzo M."/>
            <person name="Matsuda M."/>
            <person name="Matzkin L."/>
            <person name="McAllister B."/>
            <person name="McBride C.S."/>
            <person name="McKernan B."/>
            <person name="McKernan K."/>
            <person name="Mendez-Lago M."/>
            <person name="Minx P."/>
            <person name="Mollenhauer M.U."/>
            <person name="Montooth K."/>
            <person name="Mount S.M."/>
            <person name="Mu X."/>
            <person name="Myers E."/>
            <person name="Negre B."/>
            <person name="Newfeld S."/>
            <person name="Nielsen R."/>
            <person name="Noor M.A."/>
            <person name="O'Grady P."/>
            <person name="Pachter L."/>
            <person name="Papaceit M."/>
            <person name="Parisi M.J."/>
            <person name="Parisi M."/>
            <person name="Parts L."/>
            <person name="Pedersen J.S."/>
            <person name="Pesole G."/>
            <person name="Phillippy A.M."/>
            <person name="Ponting C.P."/>
            <person name="Pop M."/>
            <person name="Porcelli D."/>
            <person name="Powell J.R."/>
            <person name="Prohaska S."/>
            <person name="Pruitt K."/>
            <person name="Puig M."/>
            <person name="Quesneville H."/>
            <person name="Ram K.R."/>
            <person name="Rand D."/>
            <person name="Rasmussen M.D."/>
            <person name="Reed L.K."/>
            <person name="Reenan R."/>
            <person name="Reily A."/>
            <person name="Remington K.A."/>
            <person name="Rieger T.T."/>
            <person name="Ritchie M.G."/>
            <person name="Robin C."/>
            <person name="Rogers Y.H."/>
            <person name="Rohde C."/>
            <person name="Rozas J."/>
            <person name="Rubenfield M.J."/>
            <person name="Ruiz A."/>
            <person name="Russo S."/>
            <person name="Salzberg S.L."/>
            <person name="Sanchez-Gracia A."/>
            <person name="Saranga D.J."/>
            <person name="Sato H."/>
            <person name="Schaeffer S.W."/>
            <person name="Schatz M.C."/>
            <person name="Schlenke T."/>
            <person name="Schwartz R."/>
            <person name="Segarra C."/>
            <person name="Singh R.S."/>
            <person name="Sirot L."/>
            <person name="Sirota M."/>
            <person name="Sisneros N.B."/>
            <person name="Smith C.D."/>
            <person name="Smith T.F."/>
            <person name="Spieth J."/>
            <person name="Stage D.E."/>
            <person name="Stark A."/>
            <person name="Stephan W."/>
            <person name="Strausberg R.L."/>
            <person name="Strempel S."/>
            <person name="Sturgill D."/>
            <person name="Sutton G."/>
            <person name="Sutton G.G."/>
            <person name="Tao W."/>
            <person name="Teichmann S."/>
            <person name="Tobari Y.N."/>
            <person name="Tomimura Y."/>
            <person name="Tsolas J.M."/>
            <person name="Valente V.L."/>
            <person name="Venter E."/>
            <person name="Venter J.C."/>
            <person name="Vicario S."/>
            <person name="Vieira F.G."/>
            <person name="Vilella A.J."/>
            <person name="Villasante A."/>
            <person name="Walenz B."/>
            <person name="Wang J."/>
            <person name="Wasserman M."/>
            <person name="Watts T."/>
            <person name="Wilson D."/>
            <person name="Wilson R.K."/>
            <person name="Wing R.A."/>
            <person name="Wolfner M.F."/>
            <person name="Wong A."/>
            <person name="Wong G.K."/>
            <person name="Wu C.I."/>
            <person name="Wu G."/>
            <person name="Yamamoto D."/>
            <person name="Yang H.P."/>
            <person name="Yang S.P."/>
            <person name="Yorke J.A."/>
            <person name="Yoshida K."/>
            <person name="Zdobnov E."/>
            <person name="Zhang P."/>
            <person name="Zhang Y."/>
            <person name="Zimin A.V."/>
            <person name="Baldwin J."/>
            <person name="Abdouelleil A."/>
            <person name="Abdulkadir J."/>
            <person name="Abebe A."/>
            <person name="Abera B."/>
            <person name="Abreu J."/>
            <person name="Acer S.C."/>
            <person name="Aftuck L."/>
            <person name="Alexander A."/>
            <person name="An P."/>
            <person name="Anderson E."/>
            <person name="Anderson S."/>
            <person name="Arachi H."/>
            <person name="Azer M."/>
            <person name="Bachantsang P."/>
            <person name="Barry A."/>
            <person name="Bayul T."/>
            <person name="Berlin A."/>
            <person name="Bessette D."/>
            <person name="Bloom T."/>
            <person name="Blye J."/>
            <person name="Boguslavskiy L."/>
            <person name="Bonnet C."/>
            <person name="Boukhgalter B."/>
            <person name="Bourzgui I."/>
            <person name="Brown A."/>
            <person name="Cahill P."/>
            <person name="Channer S."/>
            <person name="Cheshatsang Y."/>
            <person name="Chuda L."/>
            <person name="Citroen M."/>
            <person name="Collymore A."/>
            <person name="Cooke P."/>
            <person name="Costello M."/>
            <person name="D'Aco K."/>
            <person name="Daza R."/>
            <person name="De Haan G."/>
            <person name="DeGray S."/>
            <person name="DeMaso C."/>
            <person name="Dhargay N."/>
            <person name="Dooley K."/>
            <person name="Dooley E."/>
            <person name="Doricent M."/>
            <person name="Dorje P."/>
            <person name="Dorjee K."/>
            <person name="Dupes A."/>
            <person name="Elong R."/>
            <person name="Falk J."/>
            <person name="Farina A."/>
            <person name="Faro S."/>
            <person name="Ferguson D."/>
            <person name="Fisher S."/>
            <person name="Foley C.D."/>
            <person name="Franke A."/>
            <person name="Friedrich D."/>
            <person name="Gadbois L."/>
            <person name="Gearin G."/>
            <person name="Gearin C.R."/>
            <person name="Giannoukos G."/>
            <person name="Goode T."/>
            <person name="Graham J."/>
            <person name="Grandbois E."/>
            <person name="Grewal S."/>
            <person name="Gyaltsen K."/>
            <person name="Hafez N."/>
            <person name="Hagos B."/>
            <person name="Hall J."/>
            <person name="Henson C."/>
            <person name="Hollinger A."/>
            <person name="Honan T."/>
            <person name="Huard M.D."/>
            <person name="Hughes L."/>
            <person name="Hurhula B."/>
            <person name="Husby M.E."/>
            <person name="Kamat A."/>
            <person name="Kanga B."/>
            <person name="Kashin S."/>
            <person name="Khazanovich D."/>
            <person name="Kisner P."/>
            <person name="Lance K."/>
            <person name="Lara M."/>
            <person name="Lee W."/>
            <person name="Lennon N."/>
            <person name="Letendre F."/>
            <person name="LeVine R."/>
            <person name="Lipovsky A."/>
            <person name="Liu X."/>
            <person name="Liu J."/>
            <person name="Liu S."/>
            <person name="Lokyitsang T."/>
            <person name="Lokyitsang Y."/>
            <person name="Lubonja R."/>
            <person name="Lui A."/>
            <person name="MacDonald P."/>
            <person name="Magnisalis V."/>
            <person name="Maru K."/>
            <person name="Matthews C."/>
            <person name="McCusker W."/>
            <person name="McDonough S."/>
            <person name="Mehta T."/>
            <person name="Meldrim J."/>
            <person name="Meneus L."/>
            <person name="Mihai O."/>
            <person name="Mihalev A."/>
            <person name="Mihova T."/>
            <person name="Mittelman R."/>
            <person name="Mlenga V."/>
            <person name="Montmayeur A."/>
            <person name="Mulrain L."/>
            <person name="Navidi A."/>
            <person name="Naylor J."/>
            <person name="Negash T."/>
            <person name="Nguyen T."/>
            <person name="Nguyen N."/>
            <person name="Nicol R."/>
            <person name="Norbu C."/>
            <person name="Norbu N."/>
            <person name="Novod N."/>
            <person name="O'Neill B."/>
            <person name="Osman S."/>
            <person name="Markiewicz E."/>
            <person name="Oyono O.L."/>
            <person name="Patti C."/>
            <person name="Phunkhang P."/>
            <person name="Pierre F."/>
            <person name="Priest M."/>
            <person name="Raghuraman S."/>
            <person name="Rege F."/>
            <person name="Reyes R."/>
            <person name="Rise C."/>
            <person name="Rogov P."/>
            <person name="Ross K."/>
            <person name="Ryan E."/>
            <person name="Settipalli S."/>
            <person name="Shea T."/>
            <person name="Sherpa N."/>
            <person name="Shi L."/>
            <person name="Shih D."/>
            <person name="Sparrow T."/>
            <person name="Spaulding J."/>
            <person name="Stalker J."/>
            <person name="Stange-Thomann N."/>
            <person name="Stavropoulos S."/>
            <person name="Stone C."/>
            <person name="Strader C."/>
            <person name="Tesfaye S."/>
            <person name="Thomson T."/>
            <person name="Thoulutsang Y."/>
            <person name="Thoulutsang D."/>
            <person name="Topham K."/>
            <person name="Topping I."/>
            <person name="Tsamla T."/>
            <person name="Vassiliev H."/>
            <person name="Vo A."/>
            <person name="Wangchuk T."/>
            <person name="Wangdi T."/>
            <person name="Weiand M."/>
            <person name="Wilkinson J."/>
            <person name="Wilson A."/>
            <person name="Yadav S."/>
            <person name="Young G."/>
            <person name="Yu Q."/>
            <person name="Zembek L."/>
            <person name="Zhong D."/>
            <person name="Zimmer A."/>
            <person name="Zwirko Z."/>
            <person name="Jaffe D.B."/>
            <person name="Alvarez P."/>
            <person name="Brockman W."/>
            <person name="Butler J."/>
            <person name="Chin C."/>
            <person name="Gnerre S."/>
            <person name="Grabherr M."/>
            <person name="Kleber M."/>
            <person name="Mauceli E."/>
            <person name="MacCallum I."/>
        </authorList>
    </citation>
    <scope>NUCLEOTIDE SEQUENCE [LARGE SCALE GENOMIC DNA]</scope>
    <source>
        <strain evidence="4">Tucson 15287-2541.00</strain>
    </source>
</reference>
<dbReference type="Proteomes" id="UP000001070">
    <property type="component" value="Unassembled WGS sequence"/>
</dbReference>
<feature type="region of interest" description="Disordered" evidence="1">
    <location>
        <begin position="33"/>
        <end position="55"/>
    </location>
</feature>
<dbReference type="HOGENOM" id="CLU_3034539_0_0_1"/>
<feature type="compositionally biased region" description="Polar residues" evidence="1">
    <location>
        <begin position="35"/>
        <end position="55"/>
    </location>
</feature>
<name>B4JET5_DROGR</name>
<dbReference type="InParanoid" id="B4JET5"/>
<gene>
    <name evidence="3" type="primary">Dgri\GH19180</name>
    <name evidence="3" type="ORF">Dgri_GH19180</name>
</gene>
<evidence type="ECO:0000313" key="4">
    <source>
        <dbReference type="Proteomes" id="UP000001070"/>
    </source>
</evidence>
<proteinExistence type="predicted"/>
<organism evidence="4">
    <name type="scientific">Drosophila grimshawi</name>
    <name type="common">Hawaiian fruit fly</name>
    <name type="synonym">Idiomyia grimshawi</name>
    <dbReference type="NCBI Taxonomy" id="7222"/>
    <lineage>
        <taxon>Eukaryota</taxon>
        <taxon>Metazoa</taxon>
        <taxon>Ecdysozoa</taxon>
        <taxon>Arthropoda</taxon>
        <taxon>Hexapoda</taxon>
        <taxon>Insecta</taxon>
        <taxon>Pterygota</taxon>
        <taxon>Neoptera</taxon>
        <taxon>Endopterygota</taxon>
        <taxon>Diptera</taxon>
        <taxon>Brachycera</taxon>
        <taxon>Muscomorpha</taxon>
        <taxon>Ephydroidea</taxon>
        <taxon>Drosophilidae</taxon>
        <taxon>Drosophila</taxon>
        <taxon>Hawaiian Drosophila</taxon>
    </lineage>
</organism>
<accession>B4JET5</accession>
<evidence type="ECO:0000313" key="3">
    <source>
        <dbReference type="EMBL" id="EDV93216.1"/>
    </source>
</evidence>
<protein>
    <submittedName>
        <fullName evidence="3">GH19180</fullName>
    </submittedName>
</protein>
<keyword evidence="2" id="KW-0472">Membrane</keyword>
<keyword evidence="2" id="KW-0812">Transmembrane</keyword>
<dbReference type="EMBL" id="CH916369">
    <property type="protein sequence ID" value="EDV93216.1"/>
    <property type="molecule type" value="Genomic_DNA"/>
</dbReference>